<gene>
    <name evidence="2" type="ORF">AVEN_183260_1</name>
</gene>
<proteinExistence type="predicted"/>
<dbReference type="Proteomes" id="UP000499080">
    <property type="component" value="Unassembled WGS sequence"/>
</dbReference>
<evidence type="ECO:0000256" key="1">
    <source>
        <dbReference type="SAM" id="MobiDB-lite"/>
    </source>
</evidence>
<dbReference type="EMBL" id="BGPR01200204">
    <property type="protein sequence ID" value="GBN15788.1"/>
    <property type="molecule type" value="Genomic_DNA"/>
</dbReference>
<sequence length="80" mass="8796">HPQDAVEYPVSITTAICMSGVWGFTCGGKTEEYTSRLPSTLPKILSPHPHLRSDHPKGGSDGYYDESDIQPPLHATPYQK</sequence>
<feature type="region of interest" description="Disordered" evidence="1">
    <location>
        <begin position="38"/>
        <end position="80"/>
    </location>
</feature>
<organism evidence="2 3">
    <name type="scientific">Araneus ventricosus</name>
    <name type="common">Orbweaver spider</name>
    <name type="synonym">Epeira ventricosa</name>
    <dbReference type="NCBI Taxonomy" id="182803"/>
    <lineage>
        <taxon>Eukaryota</taxon>
        <taxon>Metazoa</taxon>
        <taxon>Ecdysozoa</taxon>
        <taxon>Arthropoda</taxon>
        <taxon>Chelicerata</taxon>
        <taxon>Arachnida</taxon>
        <taxon>Araneae</taxon>
        <taxon>Araneomorphae</taxon>
        <taxon>Entelegynae</taxon>
        <taxon>Araneoidea</taxon>
        <taxon>Araneidae</taxon>
        <taxon>Araneus</taxon>
    </lineage>
</organism>
<reference evidence="2 3" key="1">
    <citation type="journal article" date="2019" name="Sci. Rep.">
        <title>Orb-weaving spider Araneus ventricosus genome elucidates the spidroin gene catalogue.</title>
        <authorList>
            <person name="Kono N."/>
            <person name="Nakamura H."/>
            <person name="Ohtoshi R."/>
            <person name="Moran D.A.P."/>
            <person name="Shinohara A."/>
            <person name="Yoshida Y."/>
            <person name="Fujiwara M."/>
            <person name="Mori M."/>
            <person name="Tomita M."/>
            <person name="Arakawa K."/>
        </authorList>
    </citation>
    <scope>NUCLEOTIDE SEQUENCE [LARGE SCALE GENOMIC DNA]</scope>
</reference>
<protein>
    <submittedName>
        <fullName evidence="2">Uncharacterized protein</fullName>
    </submittedName>
</protein>
<feature type="non-terminal residue" evidence="2">
    <location>
        <position position="1"/>
    </location>
</feature>
<evidence type="ECO:0000313" key="3">
    <source>
        <dbReference type="Proteomes" id="UP000499080"/>
    </source>
</evidence>
<comment type="caution">
    <text evidence="2">The sequence shown here is derived from an EMBL/GenBank/DDBJ whole genome shotgun (WGS) entry which is preliminary data.</text>
</comment>
<keyword evidence="3" id="KW-1185">Reference proteome</keyword>
<name>A0A4Y2LM41_ARAVE</name>
<dbReference type="AlphaFoldDB" id="A0A4Y2LM41"/>
<evidence type="ECO:0000313" key="2">
    <source>
        <dbReference type="EMBL" id="GBN15788.1"/>
    </source>
</evidence>
<accession>A0A4Y2LM41</accession>